<gene>
    <name evidence="1" type="ORF">NC99_17350</name>
</gene>
<evidence type="ECO:0000313" key="1">
    <source>
        <dbReference type="EMBL" id="KOH45447.1"/>
    </source>
</evidence>
<sequence length="47" mass="5420">MRWTVRLQNGFTNCQTAKIGNSTKFYFASFVTATLQASKKAKNERFK</sequence>
<comment type="caution">
    <text evidence="1">The sequence shown here is derived from an EMBL/GenBank/DDBJ whole genome shotgun (WGS) entry which is preliminary data.</text>
</comment>
<dbReference type="Proteomes" id="UP000036958">
    <property type="component" value="Unassembled WGS sequence"/>
</dbReference>
<accession>A0A0L8VB75</accession>
<reference evidence="2" key="1">
    <citation type="submission" date="2015-07" db="EMBL/GenBank/DDBJ databases">
        <title>Genome sequencing of Sunxiuqinia dokdonensis strain SK.</title>
        <authorList>
            <person name="Ahn S."/>
            <person name="Kim B.-C."/>
        </authorList>
    </citation>
    <scope>NUCLEOTIDE SEQUENCE [LARGE SCALE GENOMIC DNA]</scope>
    <source>
        <strain evidence="2">SK</strain>
    </source>
</reference>
<proteinExistence type="predicted"/>
<keyword evidence="2" id="KW-1185">Reference proteome</keyword>
<evidence type="ECO:0000313" key="2">
    <source>
        <dbReference type="Proteomes" id="UP000036958"/>
    </source>
</evidence>
<name>A0A0L8VB75_9BACT</name>
<protein>
    <submittedName>
        <fullName evidence="1">Uncharacterized protein</fullName>
    </submittedName>
</protein>
<dbReference type="AlphaFoldDB" id="A0A0L8VB75"/>
<organism evidence="1 2">
    <name type="scientific">Sunxiuqinia dokdonensis</name>
    <dbReference type="NCBI Taxonomy" id="1409788"/>
    <lineage>
        <taxon>Bacteria</taxon>
        <taxon>Pseudomonadati</taxon>
        <taxon>Bacteroidota</taxon>
        <taxon>Bacteroidia</taxon>
        <taxon>Marinilabiliales</taxon>
        <taxon>Prolixibacteraceae</taxon>
        <taxon>Sunxiuqinia</taxon>
    </lineage>
</organism>
<dbReference type="EMBL" id="LGIA01000133">
    <property type="protein sequence ID" value="KOH45447.1"/>
    <property type="molecule type" value="Genomic_DNA"/>
</dbReference>